<dbReference type="EMBL" id="SBKN01000013">
    <property type="protein sequence ID" value="RXR18874.1"/>
    <property type="molecule type" value="Genomic_DNA"/>
</dbReference>
<evidence type="ECO:0000313" key="2">
    <source>
        <dbReference type="EMBL" id="RXR18874.1"/>
    </source>
</evidence>
<accession>A0A4Q1K283</accession>
<name>A0A4Q1K283_9FLAO</name>
<dbReference type="AlphaFoldDB" id="A0A4Q1K283"/>
<organism evidence="2 3">
    <name type="scientific">Flavobacterium stagni</name>
    <dbReference type="NCBI Taxonomy" id="2506421"/>
    <lineage>
        <taxon>Bacteria</taxon>
        <taxon>Pseudomonadati</taxon>
        <taxon>Bacteroidota</taxon>
        <taxon>Flavobacteriia</taxon>
        <taxon>Flavobacteriales</taxon>
        <taxon>Flavobacteriaceae</taxon>
        <taxon>Flavobacterium</taxon>
    </lineage>
</organism>
<dbReference type="RefSeq" id="WP_129462511.1">
    <property type="nucleotide sequence ID" value="NZ_SBKN01000013.1"/>
</dbReference>
<proteinExistence type="predicted"/>
<keyword evidence="1" id="KW-0472">Membrane</keyword>
<keyword evidence="1" id="KW-0812">Transmembrane</keyword>
<reference evidence="3" key="1">
    <citation type="submission" date="2019-01" db="EMBL/GenBank/DDBJ databases">
        <title>Cytophagaceae bacterium strain CAR-16.</title>
        <authorList>
            <person name="Chen W.-M."/>
        </authorList>
    </citation>
    <scope>NUCLEOTIDE SEQUENCE [LARGE SCALE GENOMIC DNA]</scope>
    <source>
        <strain evidence="3">WWJ-16</strain>
    </source>
</reference>
<dbReference type="Proteomes" id="UP000289857">
    <property type="component" value="Unassembled WGS sequence"/>
</dbReference>
<evidence type="ECO:0000256" key="1">
    <source>
        <dbReference type="SAM" id="Phobius"/>
    </source>
</evidence>
<feature type="transmembrane region" description="Helical" evidence="1">
    <location>
        <begin position="12"/>
        <end position="29"/>
    </location>
</feature>
<comment type="caution">
    <text evidence="2">The sequence shown here is derived from an EMBL/GenBank/DDBJ whole genome shotgun (WGS) entry which is preliminary data.</text>
</comment>
<keyword evidence="1" id="KW-1133">Transmembrane helix</keyword>
<sequence length="143" mass="16229">MLIDKQSNINSQWQVGILIVIFIICEIIITDINISNFAKQTLKILTILISVSVIGIGKCVKYNNGKFVAGKCLGILYIYEIEKEVLVEDIIETKIVQNQEYYFEIQAVTENENLTLAKIPNRINAEKKLEKINSLLKTPANSR</sequence>
<protein>
    <submittedName>
        <fullName evidence="2">Uncharacterized protein</fullName>
    </submittedName>
</protein>
<gene>
    <name evidence="2" type="ORF">EQG61_13665</name>
</gene>
<evidence type="ECO:0000313" key="3">
    <source>
        <dbReference type="Proteomes" id="UP000289857"/>
    </source>
</evidence>
<keyword evidence="3" id="KW-1185">Reference proteome</keyword>